<feature type="domain" description="Putative restriction endonuclease" evidence="1">
    <location>
        <begin position="23"/>
        <end position="160"/>
    </location>
</feature>
<organism evidence="2 3">
    <name type="scientific">Moorena producens 3L</name>
    <dbReference type="NCBI Taxonomy" id="489825"/>
    <lineage>
        <taxon>Bacteria</taxon>
        <taxon>Bacillati</taxon>
        <taxon>Cyanobacteriota</taxon>
        <taxon>Cyanophyceae</taxon>
        <taxon>Coleofasciculales</taxon>
        <taxon>Coleofasciculaceae</taxon>
        <taxon>Moorena</taxon>
    </lineage>
</organism>
<dbReference type="HOGENOM" id="CLU_098557_1_0_3"/>
<dbReference type="InterPro" id="IPR008538">
    <property type="entry name" value="Uma2"/>
</dbReference>
<dbReference type="Proteomes" id="UP000003959">
    <property type="component" value="Unassembled WGS sequence"/>
</dbReference>
<gene>
    <name evidence="2" type="ORF">LYNGBM3L_24410</name>
</gene>
<dbReference type="EMBL" id="GL890840">
    <property type="protein sequence ID" value="EGJ34260.1"/>
    <property type="molecule type" value="Genomic_DNA"/>
</dbReference>
<reference evidence="3" key="1">
    <citation type="journal article" date="2011" name="Proc. Natl. Acad. Sci. U.S.A.">
        <title>Genomic insights into the physiology and ecology of the marine filamentous cyanobacterium Lyngbya majuscula.</title>
        <authorList>
            <person name="Jones A.C."/>
            <person name="Monroe E.A."/>
            <person name="Podell S."/>
            <person name="Hess W.R."/>
            <person name="Klages S."/>
            <person name="Esquenazi E."/>
            <person name="Niessen S."/>
            <person name="Hoover H."/>
            <person name="Rothmann M."/>
            <person name="Lasken R.S."/>
            <person name="Yates J.R.III."/>
            <person name="Reinhardt R."/>
            <person name="Kube M."/>
            <person name="Burkart M.D."/>
            <person name="Allen E.E."/>
            <person name="Dorrestein P.C."/>
            <person name="Gerwick W.H."/>
            <person name="Gerwick L."/>
        </authorList>
    </citation>
    <scope>NUCLEOTIDE SEQUENCE [LARGE SCALE GENOMIC DNA]</scope>
    <source>
        <strain evidence="3">3L</strain>
    </source>
</reference>
<name>F4XNK1_9CYAN</name>
<proteinExistence type="predicted"/>
<protein>
    <recommendedName>
        <fullName evidence="1">Putative restriction endonuclease domain-containing protein</fullName>
    </recommendedName>
</protein>
<evidence type="ECO:0000313" key="3">
    <source>
        <dbReference type="Proteomes" id="UP000003959"/>
    </source>
</evidence>
<dbReference type="CDD" id="cd06260">
    <property type="entry name" value="DUF820-like"/>
    <property type="match status" value="1"/>
</dbReference>
<keyword evidence="3" id="KW-1185">Reference proteome</keyword>
<dbReference type="PANTHER" id="PTHR47152:SF4">
    <property type="entry name" value="SLR0445 PROTEIN"/>
    <property type="match status" value="1"/>
</dbReference>
<dbReference type="SUPFAM" id="SSF52980">
    <property type="entry name" value="Restriction endonuclease-like"/>
    <property type="match status" value="1"/>
</dbReference>
<dbReference type="PANTHER" id="PTHR47152">
    <property type="entry name" value="SLR2084 PROTEIN-RELATED"/>
    <property type="match status" value="1"/>
</dbReference>
<evidence type="ECO:0000313" key="2">
    <source>
        <dbReference type="EMBL" id="EGJ34260.1"/>
    </source>
</evidence>
<accession>F4XNK1</accession>
<dbReference type="InterPro" id="IPR011335">
    <property type="entry name" value="Restrct_endonuc-II-like"/>
</dbReference>
<dbReference type="Pfam" id="PF05685">
    <property type="entry name" value="Uma2"/>
    <property type="match status" value="1"/>
</dbReference>
<dbReference type="eggNOG" id="COG4636">
    <property type="taxonomic scope" value="Bacteria"/>
</dbReference>
<sequence length="194" mass="22268">MEAMTQTLSKPKDQRLIHSGMNWQQFKLLEQSFVDSPGIRLFYYRGEVEILAVSQDHETFSRLIGILLAIYFEEKGIEFTPTGSFTQEKPGVASAQADESYCIGKPKKIPDLSIEVVFTSGNLSKLNRYRELGVPEVWFWEDGLFTLHHLRADGYERIYTSEVLPDLDMELLTRSVVMASTVEAMRFFRKAISE</sequence>
<dbReference type="AlphaFoldDB" id="F4XNK1"/>
<evidence type="ECO:0000259" key="1">
    <source>
        <dbReference type="Pfam" id="PF05685"/>
    </source>
</evidence>
<dbReference type="Gene3D" id="3.90.1570.10">
    <property type="entry name" value="tt1808, chain A"/>
    <property type="match status" value="1"/>
</dbReference>
<dbReference type="InterPro" id="IPR012296">
    <property type="entry name" value="Nuclease_put_TT1808"/>
</dbReference>